<name>A0A8J3YQK2_9ACTN</name>
<organism evidence="2 3">
    <name type="scientific">Virgisporangium aliadipatigenens</name>
    <dbReference type="NCBI Taxonomy" id="741659"/>
    <lineage>
        <taxon>Bacteria</taxon>
        <taxon>Bacillati</taxon>
        <taxon>Actinomycetota</taxon>
        <taxon>Actinomycetes</taxon>
        <taxon>Micromonosporales</taxon>
        <taxon>Micromonosporaceae</taxon>
        <taxon>Virgisporangium</taxon>
    </lineage>
</organism>
<evidence type="ECO:0000313" key="2">
    <source>
        <dbReference type="EMBL" id="GIJ48066.1"/>
    </source>
</evidence>
<gene>
    <name evidence="2" type="ORF">Val02_49520</name>
</gene>
<sequence>MLRRTGLLRLVSAGGRSRRADEYQLVIPVDLLDRDDLEVLSPAAHDLAIEITRTELRGRPAATTDPRLAREAADTQTPRRPDISTRDFSDAGPVDAAAGTAQALPVLVCRPRRCLPPPTDLPPL</sequence>
<dbReference type="EMBL" id="BOPF01000019">
    <property type="protein sequence ID" value="GIJ48066.1"/>
    <property type="molecule type" value="Genomic_DNA"/>
</dbReference>
<keyword evidence="3" id="KW-1185">Reference proteome</keyword>
<feature type="compositionally biased region" description="Basic and acidic residues" evidence="1">
    <location>
        <begin position="67"/>
        <end position="89"/>
    </location>
</feature>
<accession>A0A8J3YQK2</accession>
<dbReference type="RefSeq" id="WP_203901568.1">
    <property type="nucleotide sequence ID" value="NZ_BOPF01000019.1"/>
</dbReference>
<dbReference type="AlphaFoldDB" id="A0A8J3YQK2"/>
<comment type="caution">
    <text evidence="2">The sequence shown here is derived from an EMBL/GenBank/DDBJ whole genome shotgun (WGS) entry which is preliminary data.</text>
</comment>
<protein>
    <submittedName>
        <fullName evidence="2">Uncharacterized protein</fullName>
    </submittedName>
</protein>
<evidence type="ECO:0000313" key="3">
    <source>
        <dbReference type="Proteomes" id="UP000619260"/>
    </source>
</evidence>
<evidence type="ECO:0000256" key="1">
    <source>
        <dbReference type="SAM" id="MobiDB-lite"/>
    </source>
</evidence>
<dbReference type="Proteomes" id="UP000619260">
    <property type="component" value="Unassembled WGS sequence"/>
</dbReference>
<reference evidence="2" key="1">
    <citation type="submission" date="2021-01" db="EMBL/GenBank/DDBJ databases">
        <title>Whole genome shotgun sequence of Virgisporangium aliadipatigenens NBRC 105644.</title>
        <authorList>
            <person name="Komaki H."/>
            <person name="Tamura T."/>
        </authorList>
    </citation>
    <scope>NUCLEOTIDE SEQUENCE</scope>
    <source>
        <strain evidence="2">NBRC 105644</strain>
    </source>
</reference>
<proteinExistence type="predicted"/>
<feature type="region of interest" description="Disordered" evidence="1">
    <location>
        <begin position="58"/>
        <end position="95"/>
    </location>
</feature>